<dbReference type="Proteomes" id="UP000275663">
    <property type="component" value="Chromosome"/>
</dbReference>
<dbReference type="EMBL" id="CP034464">
    <property type="protein sequence ID" value="AZP13950.1"/>
    <property type="molecule type" value="Genomic_DNA"/>
</dbReference>
<dbReference type="SUPFAM" id="SSF53067">
    <property type="entry name" value="Actin-like ATPase domain"/>
    <property type="match status" value="2"/>
</dbReference>
<dbReference type="InterPro" id="IPR043129">
    <property type="entry name" value="ATPase_NBD"/>
</dbReference>
<reference evidence="2 3" key="1">
    <citation type="journal article" date="2011" name="Int. J. Syst. Evol. Microbiol.">
        <title>Description of Undibacterium oligocarboniphilum sp. nov., isolated from purified water, and Undibacterium pigrum strain CCUG 49012 as the type strain of Undibacterium parvum sp. nov., and emended descriptions of the genus Undibacterium and the species Undibacterium pigrum.</title>
        <authorList>
            <person name="Eder W."/>
            <person name="Wanner G."/>
            <person name="Ludwig W."/>
            <person name="Busse H.J."/>
            <person name="Ziemke-Kageler F."/>
            <person name="Lang E."/>
        </authorList>
    </citation>
    <scope>NUCLEOTIDE SEQUENCE [LARGE SCALE GENOMIC DNA]</scope>
    <source>
        <strain evidence="2 3">DSM 23061</strain>
    </source>
</reference>
<name>A0A3Q9BTS9_9BURK</name>
<dbReference type="CDD" id="cd24032">
    <property type="entry name" value="ASKHA_NBD_TsaB"/>
    <property type="match status" value="1"/>
</dbReference>
<proteinExistence type="predicted"/>
<dbReference type="GO" id="GO:0016740">
    <property type="term" value="F:transferase activity"/>
    <property type="evidence" value="ECO:0007669"/>
    <property type="project" value="UniProtKB-KW"/>
</dbReference>
<dbReference type="AlphaFoldDB" id="A0A3Q9BTS9"/>
<dbReference type="GO" id="GO:0002949">
    <property type="term" value="P:tRNA threonylcarbamoyladenosine modification"/>
    <property type="evidence" value="ECO:0007669"/>
    <property type="project" value="InterPro"/>
</dbReference>
<feature type="domain" description="Gcp-like" evidence="1">
    <location>
        <begin position="33"/>
        <end position="151"/>
    </location>
</feature>
<dbReference type="Gene3D" id="3.30.420.40">
    <property type="match status" value="2"/>
</dbReference>
<dbReference type="PANTHER" id="PTHR11735:SF11">
    <property type="entry name" value="TRNA THREONYLCARBAMOYLADENOSINE BIOSYNTHESIS PROTEIN TSAB"/>
    <property type="match status" value="1"/>
</dbReference>
<evidence type="ECO:0000313" key="3">
    <source>
        <dbReference type="Proteomes" id="UP000275663"/>
    </source>
</evidence>
<protein>
    <submittedName>
        <fullName evidence="2">tRNA (Adenosine(37)-N6)-threonylcarbamoyltransferase complex dimerization subunit type 1 TsaB</fullName>
    </submittedName>
</protein>
<dbReference type="InterPro" id="IPR000905">
    <property type="entry name" value="Gcp-like_dom"/>
</dbReference>
<accession>A0A3Q9BTS9</accession>
<dbReference type="PANTHER" id="PTHR11735">
    <property type="entry name" value="TRNA N6-ADENOSINE THREONYLCARBAMOYLTRANSFERASE"/>
    <property type="match status" value="1"/>
</dbReference>
<dbReference type="GO" id="GO:0005829">
    <property type="term" value="C:cytosol"/>
    <property type="evidence" value="ECO:0007669"/>
    <property type="project" value="TreeGrafter"/>
</dbReference>
<dbReference type="Pfam" id="PF00814">
    <property type="entry name" value="TsaD"/>
    <property type="match status" value="1"/>
</dbReference>
<evidence type="ECO:0000313" key="2">
    <source>
        <dbReference type="EMBL" id="AZP13950.1"/>
    </source>
</evidence>
<sequence length="228" mass="24180">MTTLLAIETSTELASVALLNKGELSIRELTGVQTHSQGVLPAIQELLNAAGLSLSQCQAIAFGCGPGAFTGVRTTCGIVQGLAYGSDLPILPIISLQAMAQAAREQNSDADFVCVLDARMAEVYWAHYRLRNQAWELVSEPALSALELALAYADAHASVLVLGNGLTAPAETGSMKIVFKMPHAAQVAQLAAVDFSDGKQVAPEMAQPVYLRNKIALTTIERMQLKNS</sequence>
<dbReference type="NCBIfam" id="TIGR03725">
    <property type="entry name" value="T6A_YeaZ"/>
    <property type="match status" value="1"/>
</dbReference>
<organism evidence="2 3">
    <name type="scientific">Undibacterium parvum</name>
    <dbReference type="NCBI Taxonomy" id="401471"/>
    <lineage>
        <taxon>Bacteria</taxon>
        <taxon>Pseudomonadati</taxon>
        <taxon>Pseudomonadota</taxon>
        <taxon>Betaproteobacteria</taxon>
        <taxon>Burkholderiales</taxon>
        <taxon>Oxalobacteraceae</taxon>
        <taxon>Undibacterium</taxon>
    </lineage>
</organism>
<dbReference type="OrthoDB" id="9809995at2"/>
<evidence type="ECO:0000259" key="1">
    <source>
        <dbReference type="Pfam" id="PF00814"/>
    </source>
</evidence>
<keyword evidence="2" id="KW-0808">Transferase</keyword>
<dbReference type="RefSeq" id="WP_126129319.1">
    <property type="nucleotide sequence ID" value="NZ_CP034464.1"/>
</dbReference>
<dbReference type="KEGG" id="upv:EJN92_19295"/>
<keyword evidence="3" id="KW-1185">Reference proteome</keyword>
<gene>
    <name evidence="2" type="primary">tsaB</name>
    <name evidence="2" type="ORF">EJN92_19295</name>
</gene>
<dbReference type="InterPro" id="IPR022496">
    <property type="entry name" value="T6A_TsaB"/>
</dbReference>